<dbReference type="AlphaFoldDB" id="A0AAW9QMR6"/>
<comment type="caution">
    <text evidence="4">The sequence shown here is derived from an EMBL/GenBank/DDBJ whole genome shotgun (WGS) entry which is preliminary data.</text>
</comment>
<dbReference type="EMBL" id="JAZIBG010000051">
    <property type="protein sequence ID" value="MEF7616932.1"/>
    <property type="molecule type" value="Genomic_DNA"/>
</dbReference>
<keyword evidence="2" id="KW-0732">Signal</keyword>
<evidence type="ECO:0000256" key="1">
    <source>
        <dbReference type="PROSITE-ProRule" id="PRU00473"/>
    </source>
</evidence>
<feature type="signal peptide" evidence="2">
    <location>
        <begin position="1"/>
        <end position="22"/>
    </location>
</feature>
<organism evidence="4 5">
    <name type="scientific">Aquincola agrisoli</name>
    <dbReference type="NCBI Taxonomy" id="3119538"/>
    <lineage>
        <taxon>Bacteria</taxon>
        <taxon>Pseudomonadati</taxon>
        <taxon>Pseudomonadota</taxon>
        <taxon>Betaproteobacteria</taxon>
        <taxon>Burkholderiales</taxon>
        <taxon>Sphaerotilaceae</taxon>
        <taxon>Aquincola</taxon>
    </lineage>
</organism>
<dbReference type="PROSITE" id="PS51257">
    <property type="entry name" value="PROKAR_LIPOPROTEIN"/>
    <property type="match status" value="1"/>
</dbReference>
<gene>
    <name evidence="4" type="ORF">V4F39_23660</name>
</gene>
<evidence type="ECO:0000256" key="2">
    <source>
        <dbReference type="SAM" id="SignalP"/>
    </source>
</evidence>
<evidence type="ECO:0000313" key="5">
    <source>
        <dbReference type="Proteomes" id="UP001336250"/>
    </source>
</evidence>
<dbReference type="SUPFAM" id="SSF103088">
    <property type="entry name" value="OmpA-like"/>
    <property type="match status" value="1"/>
</dbReference>
<proteinExistence type="predicted"/>
<dbReference type="Gene3D" id="3.30.1330.60">
    <property type="entry name" value="OmpA-like domain"/>
    <property type="match status" value="1"/>
</dbReference>
<dbReference type="Proteomes" id="UP001336250">
    <property type="component" value="Unassembled WGS sequence"/>
</dbReference>
<reference evidence="4 5" key="1">
    <citation type="submission" date="2024-02" db="EMBL/GenBank/DDBJ databases">
        <title>Genome sequence of Aquincola sp. MAHUQ-54.</title>
        <authorList>
            <person name="Huq M.A."/>
        </authorList>
    </citation>
    <scope>NUCLEOTIDE SEQUENCE [LARGE SCALE GENOMIC DNA]</scope>
    <source>
        <strain evidence="4 5">MAHUQ-54</strain>
    </source>
</reference>
<evidence type="ECO:0000259" key="3">
    <source>
        <dbReference type="PROSITE" id="PS51123"/>
    </source>
</evidence>
<dbReference type="InterPro" id="IPR036737">
    <property type="entry name" value="OmpA-like_sf"/>
</dbReference>
<protein>
    <submittedName>
        <fullName evidence="4">OmpA family protein</fullName>
    </submittedName>
</protein>
<dbReference type="PROSITE" id="PS51123">
    <property type="entry name" value="OMPA_2"/>
    <property type="match status" value="1"/>
</dbReference>
<evidence type="ECO:0000313" key="4">
    <source>
        <dbReference type="EMBL" id="MEF7616932.1"/>
    </source>
</evidence>
<feature type="chain" id="PRO_5043824505" evidence="2">
    <location>
        <begin position="23"/>
        <end position="223"/>
    </location>
</feature>
<dbReference type="RefSeq" id="WP_332292560.1">
    <property type="nucleotide sequence ID" value="NZ_JAZIBG010000051.1"/>
</dbReference>
<sequence length="223" mass="24152">MKRTTALLPWLPWLLLMSSCSTPPKPPTVDESRRRPANTAMAVELQSCRSDLENTRILAAESVRSTEANSQAMARMVAQQHLLARSIEARSAPPRNLLVPVLFAFGSTQVHVPEGDVAKIVDEARSAPLVVLRGRTDGIVETPAESAIARQRALAVEAWLVSSGIERSRIRTTWQPVGDHAADNAVASGRALNRRVEIEIYRAAPVVAAAGRLDVPLARSASE</sequence>
<dbReference type="CDD" id="cd07185">
    <property type="entry name" value="OmpA_C-like"/>
    <property type="match status" value="1"/>
</dbReference>
<feature type="domain" description="OmpA-like" evidence="3">
    <location>
        <begin position="90"/>
        <end position="204"/>
    </location>
</feature>
<keyword evidence="1" id="KW-0472">Membrane</keyword>
<name>A0AAW9QMR6_9BURK</name>
<keyword evidence="5" id="KW-1185">Reference proteome</keyword>
<dbReference type="GO" id="GO:0016020">
    <property type="term" value="C:membrane"/>
    <property type="evidence" value="ECO:0007669"/>
    <property type="project" value="UniProtKB-UniRule"/>
</dbReference>
<accession>A0AAW9QMR6</accession>
<dbReference type="Pfam" id="PF00691">
    <property type="entry name" value="OmpA"/>
    <property type="match status" value="1"/>
</dbReference>
<dbReference type="InterPro" id="IPR006665">
    <property type="entry name" value="OmpA-like"/>
</dbReference>